<feature type="transmembrane region" description="Helical" evidence="1">
    <location>
        <begin position="68"/>
        <end position="88"/>
    </location>
</feature>
<keyword evidence="1" id="KW-0472">Membrane</keyword>
<keyword evidence="1" id="KW-0812">Transmembrane</keyword>
<organism evidence="2">
    <name type="scientific">Phaffia rhodozyma</name>
    <name type="common">Yeast</name>
    <name type="synonym">Xanthophyllomyces dendrorhous</name>
    <dbReference type="NCBI Taxonomy" id="264483"/>
    <lineage>
        <taxon>Eukaryota</taxon>
        <taxon>Fungi</taxon>
        <taxon>Dikarya</taxon>
        <taxon>Basidiomycota</taxon>
        <taxon>Agaricomycotina</taxon>
        <taxon>Tremellomycetes</taxon>
        <taxon>Cystofilobasidiales</taxon>
        <taxon>Mrakiaceae</taxon>
        <taxon>Phaffia</taxon>
    </lineage>
</organism>
<accession>A0A0F7SLJ9</accession>
<sequence length="96" mass="11197">MVGMRSREISKCRRQMPKRAAQHYLSKRDPFSLCLAWPVPVFLSLFFPTALATNRTNLLCNFFFLRPAIYFVLFVLYFFASTLSLFPLTSNVHPET</sequence>
<dbReference type="EMBL" id="LN483345">
    <property type="protein sequence ID" value="CDZ98563.1"/>
    <property type="molecule type" value="Genomic_DNA"/>
</dbReference>
<evidence type="ECO:0008006" key="3">
    <source>
        <dbReference type="Google" id="ProtNLM"/>
    </source>
</evidence>
<evidence type="ECO:0000256" key="1">
    <source>
        <dbReference type="SAM" id="Phobius"/>
    </source>
</evidence>
<keyword evidence="1" id="KW-1133">Transmembrane helix</keyword>
<dbReference type="AlphaFoldDB" id="A0A0F7SLJ9"/>
<reference evidence="2" key="1">
    <citation type="submission" date="2014-08" db="EMBL/GenBank/DDBJ databases">
        <authorList>
            <person name="Sharma Rahul"/>
            <person name="Thines Marco"/>
        </authorList>
    </citation>
    <scope>NUCLEOTIDE SEQUENCE</scope>
</reference>
<proteinExistence type="predicted"/>
<name>A0A0F7SLJ9_PHARH</name>
<evidence type="ECO:0000313" key="2">
    <source>
        <dbReference type="EMBL" id="CDZ98563.1"/>
    </source>
</evidence>
<protein>
    <recommendedName>
        <fullName evidence="3">Transmembrane protein</fullName>
    </recommendedName>
</protein>